<protein>
    <submittedName>
        <fullName evidence="7">Na(+)/H(+) antiporter subunit C</fullName>
    </submittedName>
</protein>
<evidence type="ECO:0000313" key="7">
    <source>
        <dbReference type="EMBL" id="OHW63243.1"/>
    </source>
</evidence>
<dbReference type="InterPro" id="IPR050601">
    <property type="entry name" value="CPA3_antiporter_subunitC"/>
</dbReference>
<dbReference type="GO" id="GO:0016020">
    <property type="term" value="C:membrane"/>
    <property type="evidence" value="ECO:0007669"/>
    <property type="project" value="UniProtKB-SubCell"/>
</dbReference>
<reference evidence="7 8" key="1">
    <citation type="submission" date="2016-09" db="EMBL/GenBank/DDBJ databases">
        <title>Genome sequence of Eubacterium angustum.</title>
        <authorList>
            <person name="Poehlein A."/>
            <person name="Daniel R."/>
        </authorList>
    </citation>
    <scope>NUCLEOTIDE SEQUENCE [LARGE SCALE GENOMIC DNA]</scope>
    <source>
        <strain evidence="7 8">DSM 1989</strain>
    </source>
</reference>
<name>A0A1S1V9F4_9FIRM</name>
<evidence type="ECO:0000256" key="5">
    <source>
        <dbReference type="ARBA" id="ARBA00023136"/>
    </source>
</evidence>
<evidence type="ECO:0000256" key="1">
    <source>
        <dbReference type="ARBA" id="ARBA00004141"/>
    </source>
</evidence>
<evidence type="ECO:0000313" key="8">
    <source>
        <dbReference type="Proteomes" id="UP000180254"/>
    </source>
</evidence>
<dbReference type="PANTHER" id="PTHR34583:SF3">
    <property type="entry name" value="MULTISUBUNIT SODIUM_HYDROGEN ANTIPORTER, MNHC SUBUNIT"/>
    <property type="match status" value="1"/>
</dbReference>
<feature type="transmembrane region" description="Helical" evidence="6">
    <location>
        <begin position="71"/>
        <end position="96"/>
    </location>
</feature>
<dbReference type="Gene3D" id="1.10.287.3510">
    <property type="match status" value="1"/>
</dbReference>
<keyword evidence="3 6" id="KW-0812">Transmembrane</keyword>
<dbReference type="Pfam" id="PF00420">
    <property type="entry name" value="Oxidored_q2"/>
    <property type="match status" value="1"/>
</dbReference>
<evidence type="ECO:0000256" key="4">
    <source>
        <dbReference type="ARBA" id="ARBA00022989"/>
    </source>
</evidence>
<dbReference type="AlphaFoldDB" id="A0A1S1V9F4"/>
<dbReference type="Proteomes" id="UP000180254">
    <property type="component" value="Unassembled WGS sequence"/>
</dbReference>
<dbReference type="RefSeq" id="WP_211266225.1">
    <property type="nucleotide sequence ID" value="NZ_MKIE01000001.1"/>
</dbReference>
<keyword evidence="5 6" id="KW-0472">Membrane</keyword>
<evidence type="ECO:0000256" key="3">
    <source>
        <dbReference type="ARBA" id="ARBA00022692"/>
    </source>
</evidence>
<comment type="subcellular location">
    <subcellularLocation>
        <location evidence="1">Membrane</location>
        <topology evidence="1">Multi-pass membrane protein</topology>
    </subcellularLocation>
</comment>
<dbReference type="InterPro" id="IPR039428">
    <property type="entry name" value="NUOK/Mnh_C1-like"/>
</dbReference>
<gene>
    <name evidence="7" type="primary">mrpC</name>
    <name evidence="7" type="ORF">EUAN_01070</name>
</gene>
<keyword evidence="4 6" id="KW-1133">Transmembrane helix</keyword>
<feature type="transmembrane region" description="Helical" evidence="6">
    <location>
        <begin position="31"/>
        <end position="51"/>
    </location>
</feature>
<dbReference type="NCBIfam" id="NF005623">
    <property type="entry name" value="PRK07375.2-2"/>
    <property type="match status" value="1"/>
</dbReference>
<evidence type="ECO:0000256" key="6">
    <source>
        <dbReference type="SAM" id="Phobius"/>
    </source>
</evidence>
<evidence type="ECO:0000256" key="2">
    <source>
        <dbReference type="ARBA" id="ARBA00010388"/>
    </source>
</evidence>
<feature type="transmembrane region" description="Helical" evidence="6">
    <location>
        <begin position="6"/>
        <end position="24"/>
    </location>
</feature>
<comment type="caution">
    <text evidence="7">The sequence shown here is derived from an EMBL/GenBank/DDBJ whole genome shotgun (WGS) entry which is preliminary data.</text>
</comment>
<dbReference type="PANTHER" id="PTHR34583">
    <property type="entry name" value="ANTIPORTER SUBUNIT MNHC2-RELATED"/>
    <property type="match status" value="1"/>
</dbReference>
<sequence length="117" mass="12882">MDNFSMVELTGLVLFFIGIYGITARKNIVKSILSISIMEIGIILYFLGINFEVGQVPPIGDLTRGVPADPLPQALMITTIVIGVAVTAVSLSMFIAMYHRYGTMSWEVAKQNRLKDD</sequence>
<accession>A0A1S1V9F4</accession>
<organism evidence="7 8">
    <name type="scientific">Andreesenia angusta</name>
    <dbReference type="NCBI Taxonomy" id="39480"/>
    <lineage>
        <taxon>Bacteria</taxon>
        <taxon>Bacillati</taxon>
        <taxon>Bacillota</taxon>
        <taxon>Tissierellia</taxon>
        <taxon>Tissierellales</taxon>
        <taxon>Gottschalkiaceae</taxon>
        <taxon>Andreesenia</taxon>
    </lineage>
</organism>
<dbReference type="STRING" id="39480.EUAN_01070"/>
<dbReference type="EMBL" id="MKIE01000001">
    <property type="protein sequence ID" value="OHW63243.1"/>
    <property type="molecule type" value="Genomic_DNA"/>
</dbReference>
<proteinExistence type="inferred from homology"/>
<keyword evidence="8" id="KW-1185">Reference proteome</keyword>
<comment type="similarity">
    <text evidence="2">Belongs to the CPA3 antiporters (TC 2.A.63) subunit C family.</text>
</comment>